<dbReference type="InterPro" id="IPR005119">
    <property type="entry name" value="LysR_subst-bd"/>
</dbReference>
<dbReference type="PANTHER" id="PTHR30118:SF6">
    <property type="entry name" value="HTH-TYPE TRANSCRIPTIONAL REGULATOR LEUO"/>
    <property type="match status" value="1"/>
</dbReference>
<keyword evidence="7" id="KW-1185">Reference proteome</keyword>
<dbReference type="InterPro" id="IPR050389">
    <property type="entry name" value="LysR-type_TF"/>
</dbReference>
<dbReference type="SUPFAM" id="SSF53850">
    <property type="entry name" value="Periplasmic binding protein-like II"/>
    <property type="match status" value="1"/>
</dbReference>
<evidence type="ECO:0000313" key="7">
    <source>
        <dbReference type="Proteomes" id="UP000548867"/>
    </source>
</evidence>
<proteinExistence type="inferred from homology"/>
<evidence type="ECO:0000313" key="6">
    <source>
        <dbReference type="EMBL" id="MBB3955564.1"/>
    </source>
</evidence>
<gene>
    <name evidence="6" type="ORF">GGR38_002520</name>
</gene>
<dbReference type="Proteomes" id="UP000548867">
    <property type="component" value="Unassembled WGS sequence"/>
</dbReference>
<reference evidence="6 7" key="1">
    <citation type="submission" date="2020-08" db="EMBL/GenBank/DDBJ databases">
        <title>Genomic Encyclopedia of Type Strains, Phase IV (KMG-IV): sequencing the most valuable type-strain genomes for metagenomic binning, comparative biology and taxonomic classification.</title>
        <authorList>
            <person name="Goeker M."/>
        </authorList>
    </citation>
    <scope>NUCLEOTIDE SEQUENCE [LARGE SCALE GENOMIC DNA]</scope>
    <source>
        <strain evidence="6 7">DSM 27057</strain>
    </source>
</reference>
<feature type="domain" description="HTH lysR-type" evidence="5">
    <location>
        <begin position="6"/>
        <end position="63"/>
    </location>
</feature>
<evidence type="ECO:0000256" key="1">
    <source>
        <dbReference type="ARBA" id="ARBA00009437"/>
    </source>
</evidence>
<comment type="similarity">
    <text evidence="1">Belongs to the LysR transcriptional regulatory family.</text>
</comment>
<name>A0A7W6CJ18_9SPHN</name>
<dbReference type="InterPro" id="IPR036388">
    <property type="entry name" value="WH-like_DNA-bd_sf"/>
</dbReference>
<dbReference type="SUPFAM" id="SSF46785">
    <property type="entry name" value="Winged helix' DNA-binding domain"/>
    <property type="match status" value="1"/>
</dbReference>
<dbReference type="GO" id="GO:0003677">
    <property type="term" value="F:DNA binding"/>
    <property type="evidence" value="ECO:0007669"/>
    <property type="project" value="UniProtKB-KW"/>
</dbReference>
<evidence type="ECO:0000256" key="3">
    <source>
        <dbReference type="ARBA" id="ARBA00023125"/>
    </source>
</evidence>
<dbReference type="Gene3D" id="1.10.10.10">
    <property type="entry name" value="Winged helix-like DNA-binding domain superfamily/Winged helix DNA-binding domain"/>
    <property type="match status" value="1"/>
</dbReference>
<evidence type="ECO:0000256" key="2">
    <source>
        <dbReference type="ARBA" id="ARBA00023015"/>
    </source>
</evidence>
<protein>
    <submittedName>
        <fullName evidence="6">LysR family nod box-dependent transcriptional activator</fullName>
    </submittedName>
</protein>
<evidence type="ECO:0000259" key="5">
    <source>
        <dbReference type="PROSITE" id="PS50931"/>
    </source>
</evidence>
<dbReference type="EMBL" id="JACIDX010000009">
    <property type="protein sequence ID" value="MBB3955564.1"/>
    <property type="molecule type" value="Genomic_DNA"/>
</dbReference>
<organism evidence="6 7">
    <name type="scientific">Novosphingobium sediminicola</name>
    <dbReference type="NCBI Taxonomy" id="563162"/>
    <lineage>
        <taxon>Bacteria</taxon>
        <taxon>Pseudomonadati</taxon>
        <taxon>Pseudomonadota</taxon>
        <taxon>Alphaproteobacteria</taxon>
        <taxon>Sphingomonadales</taxon>
        <taxon>Sphingomonadaceae</taxon>
        <taxon>Novosphingobium</taxon>
    </lineage>
</organism>
<dbReference type="Gene3D" id="3.40.190.10">
    <property type="entry name" value="Periplasmic binding protein-like II"/>
    <property type="match status" value="2"/>
</dbReference>
<accession>A0A7W6CJ18</accession>
<keyword evidence="4" id="KW-0804">Transcription</keyword>
<dbReference type="PROSITE" id="PS50931">
    <property type="entry name" value="HTH_LYSR"/>
    <property type="match status" value="1"/>
</dbReference>
<dbReference type="Pfam" id="PF00126">
    <property type="entry name" value="HTH_1"/>
    <property type="match status" value="1"/>
</dbReference>
<sequence>MRFERLDLNLLVALDVLLAERSVSLAAERLFLSQSAASSALARLREYFGDELLITKGRQMTLTVRAENLIEPVRAVLDQIRSTITVSQPFDPASADRQVRIMASDYTTQVLLADALADFARLAPGLRFELQPMGRKPVEAIDRGFADLLITIDFAVSPDHPSRFLFEDDYVVVGCRSNRALSRPLTPEIYFGLGHVTARLGRGHMPAFDEWFTRRQRQTRRVEVVAPNFLSLPLLVLDTDRVATMHRRQAERMARIFPLQIAELPFTMPAIRQVVQWHCANGSDKALAWVVEHLILFAQGEKGDQAEPQEEHDAMLRRFTLDYRAR</sequence>
<dbReference type="Pfam" id="PF03466">
    <property type="entry name" value="LysR_substrate"/>
    <property type="match status" value="1"/>
</dbReference>
<keyword evidence="3" id="KW-0238">DNA-binding</keyword>
<evidence type="ECO:0000256" key="4">
    <source>
        <dbReference type="ARBA" id="ARBA00023163"/>
    </source>
</evidence>
<dbReference type="RefSeq" id="WP_183626000.1">
    <property type="nucleotide sequence ID" value="NZ_JACIDX010000009.1"/>
</dbReference>
<comment type="caution">
    <text evidence="6">The sequence shown here is derived from an EMBL/GenBank/DDBJ whole genome shotgun (WGS) entry which is preliminary data.</text>
</comment>
<dbReference type="InterPro" id="IPR036390">
    <property type="entry name" value="WH_DNA-bd_sf"/>
</dbReference>
<dbReference type="AlphaFoldDB" id="A0A7W6CJ18"/>
<dbReference type="PANTHER" id="PTHR30118">
    <property type="entry name" value="HTH-TYPE TRANSCRIPTIONAL REGULATOR LEUO-RELATED"/>
    <property type="match status" value="1"/>
</dbReference>
<dbReference type="GO" id="GO:0003700">
    <property type="term" value="F:DNA-binding transcription factor activity"/>
    <property type="evidence" value="ECO:0007669"/>
    <property type="project" value="InterPro"/>
</dbReference>
<dbReference type="InterPro" id="IPR000847">
    <property type="entry name" value="LysR_HTH_N"/>
</dbReference>
<keyword evidence="2" id="KW-0805">Transcription regulation</keyword>